<geneLocation type="chloroplast" evidence="2"/>
<evidence type="ECO:0000313" key="2">
    <source>
        <dbReference type="EMBL" id="ARK14545.1"/>
    </source>
</evidence>
<keyword evidence="2" id="KW-0255">Endonuclease</keyword>
<accession>A0A1W6EGN5</accession>
<gene>
    <name evidence="2" type="primary">orf273</name>
</gene>
<keyword evidence="2" id="KW-0378">Hydrolase</keyword>
<feature type="domain" description="Homing endonuclease LAGLIDADG" evidence="1">
    <location>
        <begin position="24"/>
        <end position="111"/>
    </location>
</feature>
<reference evidence="2" key="1">
    <citation type="journal article" date="2017" name="Sci. Rep.">
        <title>Divergent copies of the large inverted repeat in the chloroplast genomes of ulvophycean green algae.</title>
        <authorList>
            <person name="Turmel M."/>
            <person name="Otis C."/>
            <person name="Lemieux C."/>
        </authorList>
    </citation>
    <scope>NUCLEOTIDE SEQUENCE</scope>
</reference>
<dbReference type="InterPro" id="IPR027434">
    <property type="entry name" value="Homing_endonucl"/>
</dbReference>
<dbReference type="PANTHER" id="PTHR37520">
    <property type="entry name" value="INTRON-ENCODED DNA ENDONUCLEASE AI2A-RELATED"/>
    <property type="match status" value="1"/>
</dbReference>
<dbReference type="EMBL" id="KY407657">
    <property type="protein sequence ID" value="ARK14545.1"/>
    <property type="molecule type" value="Genomic_DNA"/>
</dbReference>
<dbReference type="GO" id="GO:0004519">
    <property type="term" value="F:endonuclease activity"/>
    <property type="evidence" value="ECO:0007669"/>
    <property type="project" value="UniProtKB-KW"/>
</dbReference>
<name>A0A1W6EGN5_SYKMA</name>
<keyword evidence="2" id="KW-0934">Plastid</keyword>
<feature type="domain" description="Homing endonuclease LAGLIDADG" evidence="1">
    <location>
        <begin position="130"/>
        <end position="243"/>
    </location>
</feature>
<evidence type="ECO:0000259" key="1">
    <source>
        <dbReference type="Pfam" id="PF00961"/>
    </source>
</evidence>
<dbReference type="Pfam" id="PF00961">
    <property type="entry name" value="LAGLIDADG_1"/>
    <property type="match status" value="2"/>
</dbReference>
<keyword evidence="2" id="KW-0540">Nuclease</keyword>
<dbReference type="PANTHER" id="PTHR37520:SF1">
    <property type="entry name" value="INTRON-ENCODED DNA ENDONUCLEASE AI2A-RELATED"/>
    <property type="match status" value="1"/>
</dbReference>
<dbReference type="InterPro" id="IPR004860">
    <property type="entry name" value="LAGLIDADG_dom"/>
</dbReference>
<dbReference type="SUPFAM" id="SSF55608">
    <property type="entry name" value="Homing endonucleases"/>
    <property type="match status" value="2"/>
</dbReference>
<protein>
    <submittedName>
        <fullName evidence="2">Putative LAGLIDADG homing endonuclease</fullName>
    </submittedName>
</protein>
<keyword evidence="2" id="KW-0150">Chloroplast</keyword>
<dbReference type="RefSeq" id="YP_009367526.1">
    <property type="nucleotide sequence ID" value="NC_034710.1"/>
</dbReference>
<dbReference type="Gene3D" id="3.10.28.10">
    <property type="entry name" value="Homing endonucleases"/>
    <property type="match status" value="2"/>
</dbReference>
<proteinExistence type="predicted"/>
<organism evidence="2">
    <name type="scientific">Sykidion marinum</name>
    <name type="common">Green alga</name>
    <name type="synonym">Pseudoneochloris marina</name>
    <dbReference type="NCBI Taxonomy" id="44573"/>
    <lineage>
        <taxon>Eukaryota</taxon>
        <taxon>Viridiplantae</taxon>
        <taxon>Chlorophyta</taxon>
        <taxon>core chlorophytes</taxon>
        <taxon>Ulvophyceae</taxon>
        <taxon>Sykidiales</taxon>
        <taxon>Sykidiacaeae</taxon>
        <taxon>Sykidion</taxon>
    </lineage>
</organism>
<dbReference type="GeneID" id="32884205"/>
<sequence>MTRFIGKKTHEIDTVEEISWNQWLAGIIDGDGYFNIGKNKVAVCEITMPLQDEPLLAQIKQKLGGRLSPRSGSKAVRYRLAHKAGMIDLIDRVNGFIRNSIRVNQFKTICQHFNKSFLEPKPLTKNDGYIAGFFDADGSICLNIAKTSASNSIKSGMDGKIQRLIDSRGYHCLEVSISNKYKKNLIFFQQAFGFGTIRSVGNGKYKTHVYFINLCDIAEFIDYTKKFPLRSAKRKRVWALKQYFELKQMKAHLALEGTVQHKAWSKFCTKWYS</sequence>
<dbReference type="AlphaFoldDB" id="A0A1W6EGN5"/>